<protein>
    <submittedName>
        <fullName evidence="1">Uncharacterized protein</fullName>
    </submittedName>
</protein>
<evidence type="ECO:0000313" key="1">
    <source>
        <dbReference type="EMBL" id="GMA90963.1"/>
    </source>
</evidence>
<dbReference type="Proteomes" id="UP001157069">
    <property type="component" value="Unassembled WGS sequence"/>
</dbReference>
<keyword evidence="2" id="KW-1185">Reference proteome</keyword>
<reference evidence="2" key="1">
    <citation type="journal article" date="2019" name="Int. J. Syst. Evol. Microbiol.">
        <title>The Global Catalogue of Microorganisms (GCM) 10K type strain sequencing project: providing services to taxonomists for standard genome sequencing and annotation.</title>
        <authorList>
            <consortium name="The Broad Institute Genomics Platform"/>
            <consortium name="The Broad Institute Genome Sequencing Center for Infectious Disease"/>
            <person name="Wu L."/>
            <person name="Ma J."/>
        </authorList>
    </citation>
    <scope>NUCLEOTIDE SEQUENCE [LARGE SCALE GENOMIC DNA]</scope>
    <source>
        <strain evidence="2">NBRC 108755</strain>
    </source>
</reference>
<gene>
    <name evidence="1" type="ORF">GCM10025869_14920</name>
</gene>
<name>A0ABQ6JU88_9MICO</name>
<accession>A0ABQ6JU88</accession>
<sequence length="96" mass="10279">MAHGLLLLALLPGLAAEVLTVDDAAARINYGIDRVRFPQAVRAGGRVRDHVSIERAEERADGRGVLAHLAHRLELEGAEAPACVAVTLTLFTRETS</sequence>
<dbReference type="InterPro" id="IPR029069">
    <property type="entry name" value="HotDog_dom_sf"/>
</dbReference>
<proteinExistence type="predicted"/>
<dbReference type="Gene3D" id="3.10.129.10">
    <property type="entry name" value="Hotdog Thioesterase"/>
    <property type="match status" value="1"/>
</dbReference>
<dbReference type="EMBL" id="BSVA01000001">
    <property type="protein sequence ID" value="GMA90963.1"/>
    <property type="molecule type" value="Genomic_DNA"/>
</dbReference>
<evidence type="ECO:0000313" key="2">
    <source>
        <dbReference type="Proteomes" id="UP001157069"/>
    </source>
</evidence>
<organism evidence="1 2">
    <name type="scientific">Homoserinibacter gongjuensis</name>
    <dbReference type="NCBI Taxonomy" id="1162968"/>
    <lineage>
        <taxon>Bacteria</taxon>
        <taxon>Bacillati</taxon>
        <taxon>Actinomycetota</taxon>
        <taxon>Actinomycetes</taxon>
        <taxon>Micrococcales</taxon>
        <taxon>Microbacteriaceae</taxon>
        <taxon>Homoserinibacter</taxon>
    </lineage>
</organism>
<comment type="caution">
    <text evidence="1">The sequence shown here is derived from an EMBL/GenBank/DDBJ whole genome shotgun (WGS) entry which is preliminary data.</text>
</comment>
<dbReference type="SUPFAM" id="SSF54637">
    <property type="entry name" value="Thioesterase/thiol ester dehydrase-isomerase"/>
    <property type="match status" value="1"/>
</dbReference>